<comment type="caution">
    <text evidence="3">The sequence shown here is derived from an EMBL/GenBank/DDBJ whole genome shotgun (WGS) entry which is preliminary data.</text>
</comment>
<dbReference type="Proteomes" id="UP001159405">
    <property type="component" value="Unassembled WGS sequence"/>
</dbReference>
<dbReference type="Gene3D" id="4.10.60.10">
    <property type="entry name" value="Zinc finger, CCHC-type"/>
    <property type="match status" value="1"/>
</dbReference>
<dbReference type="SMART" id="SM00343">
    <property type="entry name" value="ZnF_C2HC"/>
    <property type="match status" value="1"/>
</dbReference>
<evidence type="ECO:0000259" key="2">
    <source>
        <dbReference type="PROSITE" id="PS50158"/>
    </source>
</evidence>
<name>A0ABN8NT21_9CNID</name>
<accession>A0ABN8NT21</accession>
<keyword evidence="1" id="KW-0863">Zinc-finger</keyword>
<evidence type="ECO:0000256" key="1">
    <source>
        <dbReference type="PROSITE-ProRule" id="PRU00047"/>
    </source>
</evidence>
<dbReference type="EMBL" id="CALNXK010000035">
    <property type="protein sequence ID" value="CAH3121110.1"/>
    <property type="molecule type" value="Genomic_DNA"/>
</dbReference>
<dbReference type="InterPro" id="IPR001878">
    <property type="entry name" value="Znf_CCHC"/>
</dbReference>
<dbReference type="InterPro" id="IPR052055">
    <property type="entry name" value="Hepadnavirus_pol/RT"/>
</dbReference>
<keyword evidence="4" id="KW-1185">Reference proteome</keyword>
<dbReference type="InterPro" id="IPR036875">
    <property type="entry name" value="Znf_CCHC_sf"/>
</dbReference>
<evidence type="ECO:0000313" key="4">
    <source>
        <dbReference type="Proteomes" id="UP001159405"/>
    </source>
</evidence>
<protein>
    <recommendedName>
        <fullName evidence="2">CCHC-type domain-containing protein</fullName>
    </recommendedName>
</protein>
<sequence>MACEYLSLGLHVGNHSRPTPLAIIFYLFCSPTMERSEVLNIVDTAIARNNDSLVDSMKRILNESLSDIKRANSESADSHLGEIKKLKFEEPGRFKKKANEDQYRFNSKLSDVLTEAKSSCSSQQLDKVKESLDKGESLLAERQKHILLADKSDFGWMIIQEYKKNDLADDSDDEKKIIRAEARARSQAKQNALKSKSRFAPVRRDFPKSLPIPSNSVTVSSSAVRPIPTLDGQFRSQIKPGSCFACNKPGHWRAQCPLLTSKPLFSNVVANSLSNTFENDVLDSDQSSSDATLKSLTHCEFVSGQADVCSVRGNLAKCYQEWVNIDAPGFILSVIRDGYKIPFIVFPPPKVSPNNGSALKEREFVSEAICNLINLLKFGFVINENKSLWEPVQNIIWLGTVLDTNLGFISVTEHRIAKLKSSIDSILKGGCTTVNVRTLAAVVGQIISLTPCVGDVTRIMTRSLYAVVNTKMSWNSTVELSKEA</sequence>
<dbReference type="PANTHER" id="PTHR33050">
    <property type="entry name" value="REVERSE TRANSCRIPTASE DOMAIN-CONTAINING PROTEIN"/>
    <property type="match status" value="1"/>
</dbReference>
<dbReference type="Pfam" id="PF00098">
    <property type="entry name" value="zf-CCHC"/>
    <property type="match status" value="1"/>
</dbReference>
<dbReference type="SUPFAM" id="SSF57756">
    <property type="entry name" value="Retrovirus zinc finger-like domains"/>
    <property type="match status" value="1"/>
</dbReference>
<dbReference type="PROSITE" id="PS50158">
    <property type="entry name" value="ZF_CCHC"/>
    <property type="match status" value="1"/>
</dbReference>
<keyword evidence="1" id="KW-0862">Zinc</keyword>
<gene>
    <name evidence="3" type="ORF">PLOB_00028435</name>
</gene>
<proteinExistence type="predicted"/>
<organism evidence="3 4">
    <name type="scientific">Porites lobata</name>
    <dbReference type="NCBI Taxonomy" id="104759"/>
    <lineage>
        <taxon>Eukaryota</taxon>
        <taxon>Metazoa</taxon>
        <taxon>Cnidaria</taxon>
        <taxon>Anthozoa</taxon>
        <taxon>Hexacorallia</taxon>
        <taxon>Scleractinia</taxon>
        <taxon>Fungiina</taxon>
        <taxon>Poritidae</taxon>
        <taxon>Porites</taxon>
    </lineage>
</organism>
<dbReference type="PANTHER" id="PTHR33050:SF7">
    <property type="entry name" value="RIBONUCLEASE H"/>
    <property type="match status" value="1"/>
</dbReference>
<evidence type="ECO:0000313" key="3">
    <source>
        <dbReference type="EMBL" id="CAH3121110.1"/>
    </source>
</evidence>
<keyword evidence="1" id="KW-0479">Metal-binding</keyword>
<reference evidence="3 4" key="1">
    <citation type="submission" date="2022-05" db="EMBL/GenBank/DDBJ databases">
        <authorList>
            <consortium name="Genoscope - CEA"/>
            <person name="William W."/>
        </authorList>
    </citation>
    <scope>NUCLEOTIDE SEQUENCE [LARGE SCALE GENOMIC DNA]</scope>
</reference>
<feature type="domain" description="CCHC-type" evidence="2">
    <location>
        <begin position="243"/>
        <end position="257"/>
    </location>
</feature>